<feature type="region of interest" description="Disordered" evidence="1">
    <location>
        <begin position="53"/>
        <end position="78"/>
    </location>
</feature>
<comment type="caution">
    <text evidence="3">The sequence shown here is derived from an EMBL/GenBank/DDBJ whole genome shotgun (WGS) entry which is preliminary data.</text>
</comment>
<dbReference type="PANTHER" id="PTHR45818:SF3">
    <property type="entry name" value="PROTEIN VAV"/>
    <property type="match status" value="1"/>
</dbReference>
<feature type="domain" description="DH" evidence="2">
    <location>
        <begin position="215"/>
        <end position="412"/>
    </location>
</feature>
<dbReference type="SMART" id="SM00325">
    <property type="entry name" value="RhoGEF"/>
    <property type="match status" value="1"/>
</dbReference>
<name>A0A9W8ECC7_9FUNG</name>
<feature type="compositionally biased region" description="Polar residues" evidence="1">
    <location>
        <begin position="55"/>
        <end position="70"/>
    </location>
</feature>
<reference evidence="3" key="1">
    <citation type="submission" date="2022-07" db="EMBL/GenBank/DDBJ databases">
        <title>Phylogenomic reconstructions and comparative analyses of Kickxellomycotina fungi.</title>
        <authorList>
            <person name="Reynolds N.K."/>
            <person name="Stajich J.E."/>
            <person name="Barry K."/>
            <person name="Grigoriev I.V."/>
            <person name="Crous P."/>
            <person name="Smith M.E."/>
        </authorList>
    </citation>
    <scope>NUCLEOTIDE SEQUENCE</scope>
    <source>
        <strain evidence="3">RSA 567</strain>
    </source>
</reference>
<dbReference type="GO" id="GO:0005085">
    <property type="term" value="F:guanyl-nucleotide exchange factor activity"/>
    <property type="evidence" value="ECO:0007669"/>
    <property type="project" value="InterPro"/>
</dbReference>
<evidence type="ECO:0000313" key="3">
    <source>
        <dbReference type="EMBL" id="KAJ1978836.1"/>
    </source>
</evidence>
<dbReference type="EMBL" id="JANBQB010000253">
    <property type="protein sequence ID" value="KAJ1978836.1"/>
    <property type="molecule type" value="Genomic_DNA"/>
</dbReference>
<dbReference type="GO" id="GO:0005737">
    <property type="term" value="C:cytoplasm"/>
    <property type="evidence" value="ECO:0007669"/>
    <property type="project" value="TreeGrafter"/>
</dbReference>
<dbReference type="Gene3D" id="1.20.900.10">
    <property type="entry name" value="Dbl homology (DH) domain"/>
    <property type="match status" value="1"/>
</dbReference>
<dbReference type="SUPFAM" id="SSF48065">
    <property type="entry name" value="DBL homology domain (DH-domain)"/>
    <property type="match status" value="1"/>
</dbReference>
<accession>A0A9W8ECC7</accession>
<dbReference type="InterPro" id="IPR035899">
    <property type="entry name" value="DBL_dom_sf"/>
</dbReference>
<dbReference type="AlphaFoldDB" id="A0A9W8ECC7"/>
<organism evidence="3 4">
    <name type="scientific">Dimargaris verticillata</name>
    <dbReference type="NCBI Taxonomy" id="2761393"/>
    <lineage>
        <taxon>Eukaryota</taxon>
        <taxon>Fungi</taxon>
        <taxon>Fungi incertae sedis</taxon>
        <taxon>Zoopagomycota</taxon>
        <taxon>Kickxellomycotina</taxon>
        <taxon>Dimargaritomycetes</taxon>
        <taxon>Dimargaritales</taxon>
        <taxon>Dimargaritaceae</taxon>
        <taxon>Dimargaris</taxon>
    </lineage>
</organism>
<sequence>MTSSSLAALRTLPEELCHSQAISPCLTSTTLAALGVAHAQATTPLRRLAGALPADSQQPMPSDPATSTPSPRGPGGANVLCNLQGSLAASALVTDDDVSTVYYDCPGTDEVMSLCSDDLYYDARSMVSHSRPTLPDTSARVPLSGEMPRIGAQMTPSARSLPLQEPPLREGARSPCMLHTPDATPTASPAASLHSSDALRDEAQAALQRGSLLDRAYGALHELLITEERYVASLTHFAESYVQTIPHPSHFGQTLTQHLQQHLGPLVKFQRSFLSALRQILNDRALETEIQLIRLAELFISHEQAFRIYLPFCANTMCFGKDVKHLEKSAEWARFNALYDPARAKGAVTQPTSYCARLGLLDYLMKPIQRLCLYPLLLKEMAKPFSAPSKARQLLQRAQAIVQSLTRDINEAKRQHELEYQTSLFTERLDATAALPASLFHKLGGIVLAGALETVLYDAHPPRVRYYGCVLFADFMVLVKVKNATTYEPKHWFPLTAVMLLDLGTAAWPSTDVAKTPDSPTSATAPLLTHAWRVVHTATHQRLDLAAACPEEKTVWWDCLQTQWYLANSRSPGTEPNPWPCSFVSRLRAKRPSPRLFTPGEPVGDDGSGSCALLIEGVEQGDRDRLPSASVQGIGRPRPLSLITDFAELTHGGKSLLTPSSHRPTPARKAIIDGRFSAIFSHDCLRGRARALAAAGLHTTIHALPA</sequence>
<evidence type="ECO:0000313" key="4">
    <source>
        <dbReference type="Proteomes" id="UP001151582"/>
    </source>
</evidence>
<dbReference type="OrthoDB" id="1716625at2759"/>
<evidence type="ECO:0000259" key="2">
    <source>
        <dbReference type="PROSITE" id="PS50010"/>
    </source>
</evidence>
<gene>
    <name evidence="3" type="ORF">H4R34_003059</name>
</gene>
<dbReference type="CDD" id="cd00160">
    <property type="entry name" value="RhoGEF"/>
    <property type="match status" value="1"/>
</dbReference>
<dbReference type="Pfam" id="PF00621">
    <property type="entry name" value="RhoGEF"/>
    <property type="match status" value="1"/>
</dbReference>
<proteinExistence type="predicted"/>
<dbReference type="InterPro" id="IPR000219">
    <property type="entry name" value="DH_dom"/>
</dbReference>
<feature type="non-terminal residue" evidence="3">
    <location>
        <position position="706"/>
    </location>
</feature>
<dbReference type="PANTHER" id="PTHR45818">
    <property type="entry name" value="PROTEIN VAV"/>
    <property type="match status" value="1"/>
</dbReference>
<dbReference type="Proteomes" id="UP001151582">
    <property type="component" value="Unassembled WGS sequence"/>
</dbReference>
<evidence type="ECO:0000256" key="1">
    <source>
        <dbReference type="SAM" id="MobiDB-lite"/>
    </source>
</evidence>
<protein>
    <recommendedName>
        <fullName evidence="2">DH domain-containing protein</fullName>
    </recommendedName>
</protein>
<dbReference type="PROSITE" id="PS50010">
    <property type="entry name" value="DH_2"/>
    <property type="match status" value="1"/>
</dbReference>
<keyword evidence="4" id="KW-1185">Reference proteome</keyword>